<sequence length="153" mass="17129">MDMGGDMPAHVCKISMLWNWYRVDACFISTQWHIRSEVAFAFTVICIFILVALVEGVRRFGREYDRRLIKVHQAKAEPGSGVPFALTWPQQATRATIFGVQFGAAYILMLLAMYYNGYIIFAIILGGTFGHFVFSRDTVNQVAAEGDKGASCC</sequence>
<protein>
    <recommendedName>
        <fullName evidence="6">Copper transport protein</fullName>
    </recommendedName>
</protein>
<keyword evidence="3 6" id="KW-0812">Transmembrane</keyword>
<evidence type="ECO:0000313" key="7">
    <source>
        <dbReference type="EMBL" id="CCA75408.1"/>
    </source>
</evidence>
<evidence type="ECO:0000256" key="5">
    <source>
        <dbReference type="ARBA" id="ARBA00023136"/>
    </source>
</evidence>
<dbReference type="Proteomes" id="UP000007148">
    <property type="component" value="Unassembled WGS sequence"/>
</dbReference>
<dbReference type="InParanoid" id="G4TVR5"/>
<evidence type="ECO:0000256" key="2">
    <source>
        <dbReference type="ARBA" id="ARBA00006921"/>
    </source>
</evidence>
<dbReference type="OrthoDB" id="161814at2759"/>
<keyword evidence="6" id="KW-0187">Copper transport</keyword>
<dbReference type="OMA" id="ENATVCC"/>
<comment type="caution">
    <text evidence="7">The sequence shown here is derived from an EMBL/GenBank/DDBJ whole genome shotgun (WGS) entry which is preliminary data.</text>
</comment>
<dbReference type="PANTHER" id="PTHR12483:SF73">
    <property type="entry name" value="COPPER TRANSPORT PROTEIN CTR3"/>
    <property type="match status" value="1"/>
</dbReference>
<keyword evidence="5 6" id="KW-0472">Membrane</keyword>
<accession>G4TVR5</accession>
<keyword evidence="6" id="KW-0406">Ion transport</keyword>
<keyword evidence="6" id="KW-0186">Copper</keyword>
<dbReference type="FunCoup" id="G4TVR5">
    <property type="interactions" value="13"/>
</dbReference>
<evidence type="ECO:0000256" key="3">
    <source>
        <dbReference type="ARBA" id="ARBA00022692"/>
    </source>
</evidence>
<keyword evidence="6" id="KW-0813">Transport</keyword>
<dbReference type="EMBL" id="CAFZ01000445">
    <property type="protein sequence ID" value="CCA75408.1"/>
    <property type="molecule type" value="Genomic_DNA"/>
</dbReference>
<dbReference type="InterPro" id="IPR007274">
    <property type="entry name" value="Cop_transporter"/>
</dbReference>
<dbReference type="HOGENOM" id="CLU_079690_0_2_1"/>
<dbReference type="PANTHER" id="PTHR12483">
    <property type="entry name" value="SOLUTE CARRIER FAMILY 31 COPPER TRANSPORTERS"/>
    <property type="match status" value="1"/>
</dbReference>
<name>G4TVR5_SERID</name>
<dbReference type="AlphaFoldDB" id="G4TVR5"/>
<feature type="transmembrane region" description="Helical" evidence="6">
    <location>
        <begin position="38"/>
        <end position="57"/>
    </location>
</feature>
<comment type="subcellular location">
    <subcellularLocation>
        <location evidence="1 6">Membrane</location>
        <topology evidence="1 6">Multi-pass membrane protein</topology>
    </subcellularLocation>
</comment>
<dbReference type="GO" id="GO:0016020">
    <property type="term" value="C:membrane"/>
    <property type="evidence" value="ECO:0007669"/>
    <property type="project" value="UniProtKB-SubCell"/>
</dbReference>
<evidence type="ECO:0000313" key="8">
    <source>
        <dbReference type="Proteomes" id="UP000007148"/>
    </source>
</evidence>
<dbReference type="Pfam" id="PF04145">
    <property type="entry name" value="Ctr"/>
    <property type="match status" value="1"/>
</dbReference>
<organism evidence="7 8">
    <name type="scientific">Serendipita indica (strain DSM 11827)</name>
    <name type="common">Root endophyte fungus</name>
    <name type="synonym">Piriformospora indica</name>
    <dbReference type="NCBI Taxonomy" id="1109443"/>
    <lineage>
        <taxon>Eukaryota</taxon>
        <taxon>Fungi</taxon>
        <taxon>Dikarya</taxon>
        <taxon>Basidiomycota</taxon>
        <taxon>Agaricomycotina</taxon>
        <taxon>Agaricomycetes</taxon>
        <taxon>Sebacinales</taxon>
        <taxon>Serendipitaceae</taxon>
        <taxon>Serendipita</taxon>
    </lineage>
</organism>
<keyword evidence="8" id="KW-1185">Reference proteome</keyword>
<gene>
    <name evidence="7" type="ORF">PIIN_09391</name>
</gene>
<proteinExistence type="inferred from homology"/>
<comment type="similarity">
    <text evidence="2 6">Belongs to the copper transporter (Ctr) (TC 1.A.56) family. SLC31A subfamily.</text>
</comment>
<evidence type="ECO:0000256" key="6">
    <source>
        <dbReference type="RuleBase" id="RU367022"/>
    </source>
</evidence>
<evidence type="ECO:0000256" key="4">
    <source>
        <dbReference type="ARBA" id="ARBA00022989"/>
    </source>
</evidence>
<dbReference type="GO" id="GO:0005375">
    <property type="term" value="F:copper ion transmembrane transporter activity"/>
    <property type="evidence" value="ECO:0007669"/>
    <property type="project" value="UniProtKB-UniRule"/>
</dbReference>
<evidence type="ECO:0000256" key="1">
    <source>
        <dbReference type="ARBA" id="ARBA00004141"/>
    </source>
</evidence>
<dbReference type="eggNOG" id="KOG3386">
    <property type="taxonomic scope" value="Eukaryota"/>
</dbReference>
<dbReference type="STRING" id="1109443.G4TVR5"/>
<keyword evidence="4 6" id="KW-1133">Transmembrane helix</keyword>
<reference evidence="7 8" key="1">
    <citation type="journal article" date="2011" name="PLoS Pathog.">
        <title>Endophytic Life Strategies Decoded by Genome and Transcriptome Analyses of the Mutualistic Root Symbiont Piriformospora indica.</title>
        <authorList>
            <person name="Zuccaro A."/>
            <person name="Lahrmann U."/>
            <person name="Guldener U."/>
            <person name="Langen G."/>
            <person name="Pfiffi S."/>
            <person name="Biedenkopf D."/>
            <person name="Wong P."/>
            <person name="Samans B."/>
            <person name="Grimm C."/>
            <person name="Basiewicz M."/>
            <person name="Murat C."/>
            <person name="Martin F."/>
            <person name="Kogel K.H."/>
        </authorList>
    </citation>
    <scope>NUCLEOTIDE SEQUENCE [LARGE SCALE GENOMIC DNA]</scope>
    <source>
        <strain evidence="7 8">DSM 11827</strain>
    </source>
</reference>